<dbReference type="RefSeq" id="WP_079588273.1">
    <property type="nucleotide sequence ID" value="NZ_FUYN01000001.1"/>
</dbReference>
<dbReference type="InterPro" id="IPR002676">
    <property type="entry name" value="RimM_N"/>
</dbReference>
<dbReference type="SUPFAM" id="SSF50346">
    <property type="entry name" value="PRC-barrel domain"/>
    <property type="match status" value="1"/>
</dbReference>
<proteinExistence type="inferred from homology"/>
<evidence type="ECO:0000256" key="3">
    <source>
        <dbReference type="ARBA" id="ARBA00022552"/>
    </source>
</evidence>
<evidence type="ECO:0000256" key="2">
    <source>
        <dbReference type="ARBA" id="ARBA00022517"/>
    </source>
</evidence>
<dbReference type="InterPro" id="IPR056792">
    <property type="entry name" value="PRC_RimM"/>
</dbReference>
<feature type="domain" description="RimM N-terminal" evidence="6">
    <location>
        <begin position="8"/>
        <end position="86"/>
    </location>
</feature>
<evidence type="ECO:0000256" key="4">
    <source>
        <dbReference type="ARBA" id="ARBA00023186"/>
    </source>
</evidence>
<dbReference type="InterPro" id="IPR036976">
    <property type="entry name" value="RimM_N_sf"/>
</dbReference>
<dbReference type="GO" id="GO:0005737">
    <property type="term" value="C:cytoplasm"/>
    <property type="evidence" value="ECO:0007669"/>
    <property type="project" value="UniProtKB-SubCell"/>
</dbReference>
<comment type="domain">
    <text evidence="5">The PRC barrel domain binds ribosomal protein uS19.</text>
</comment>
<dbReference type="Gene3D" id="2.40.30.60">
    <property type="entry name" value="RimM"/>
    <property type="match status" value="1"/>
</dbReference>
<comment type="subunit">
    <text evidence="5">Binds ribosomal protein uS19.</text>
</comment>
<dbReference type="GO" id="GO:0005840">
    <property type="term" value="C:ribosome"/>
    <property type="evidence" value="ECO:0007669"/>
    <property type="project" value="InterPro"/>
</dbReference>
<dbReference type="InterPro" id="IPR011961">
    <property type="entry name" value="RimM"/>
</dbReference>
<reference evidence="9" key="1">
    <citation type="submission" date="2017-02" db="EMBL/GenBank/DDBJ databases">
        <authorList>
            <person name="Varghese N."/>
            <person name="Submissions S."/>
        </authorList>
    </citation>
    <scope>NUCLEOTIDE SEQUENCE [LARGE SCALE GENOMIC DNA]</scope>
    <source>
        <strain evidence="9">ATCC 35199</strain>
    </source>
</reference>
<keyword evidence="1 5" id="KW-0963">Cytoplasm</keyword>
<dbReference type="Pfam" id="PF01782">
    <property type="entry name" value="RimM"/>
    <property type="match status" value="1"/>
</dbReference>
<dbReference type="HAMAP" id="MF_00014">
    <property type="entry name" value="Ribosome_mat_RimM"/>
    <property type="match status" value="1"/>
</dbReference>
<feature type="domain" description="Ribosome maturation factor RimM PRC barrel" evidence="7">
    <location>
        <begin position="100"/>
        <end position="165"/>
    </location>
</feature>
<keyword evidence="9" id="KW-1185">Reference proteome</keyword>
<dbReference type="Proteomes" id="UP000243406">
    <property type="component" value="Unassembled WGS sequence"/>
</dbReference>
<evidence type="ECO:0000313" key="8">
    <source>
        <dbReference type="EMBL" id="SKB25334.1"/>
    </source>
</evidence>
<keyword evidence="4 5" id="KW-0143">Chaperone</keyword>
<dbReference type="NCBIfam" id="TIGR02273">
    <property type="entry name" value="16S_RimM"/>
    <property type="match status" value="1"/>
</dbReference>
<dbReference type="AlphaFoldDB" id="A0A1T4ZRB6"/>
<sequence length="168" mass="19425">MKSNKLRIGKIVNTHGLKGEVKVYPYTDYPERFKEIQYLYMENSDEKISVENVKISKNMVILKLSSILTIDDAEKNRNNYLFIDRDNARKLDEDEHLIADLIGCKVYDISEKYIGVLEDVLQYSANDVYSIKSENGKTYLVPAIKKFVPVIDIDNKKIIIDPIEGMIE</sequence>
<dbReference type="Pfam" id="PF24986">
    <property type="entry name" value="PRC_RimM"/>
    <property type="match status" value="1"/>
</dbReference>
<dbReference type="PANTHER" id="PTHR33692">
    <property type="entry name" value="RIBOSOME MATURATION FACTOR RIMM"/>
    <property type="match status" value="1"/>
</dbReference>
<dbReference type="GO" id="GO:0042274">
    <property type="term" value="P:ribosomal small subunit biogenesis"/>
    <property type="evidence" value="ECO:0007669"/>
    <property type="project" value="UniProtKB-UniRule"/>
</dbReference>
<evidence type="ECO:0000256" key="1">
    <source>
        <dbReference type="ARBA" id="ARBA00022490"/>
    </source>
</evidence>
<accession>A0A1T4ZRB6</accession>
<evidence type="ECO:0000256" key="5">
    <source>
        <dbReference type="HAMAP-Rule" id="MF_00014"/>
    </source>
</evidence>
<comment type="similarity">
    <text evidence="5">Belongs to the RimM family.</text>
</comment>
<dbReference type="InterPro" id="IPR011033">
    <property type="entry name" value="PRC_barrel-like_sf"/>
</dbReference>
<keyword evidence="2 5" id="KW-0690">Ribosome biogenesis</keyword>
<comment type="function">
    <text evidence="5">An accessory protein needed during the final step in the assembly of 30S ribosomal subunit, possibly for assembly of the head region. Essential for efficient processing of 16S rRNA. May be needed both before and after RbfA during the maturation of 16S rRNA. It has affinity for free ribosomal 30S subunits but not for 70S ribosomes.</text>
</comment>
<protein>
    <recommendedName>
        <fullName evidence="5">Ribosome maturation factor RimM</fullName>
    </recommendedName>
</protein>
<dbReference type="GO" id="GO:0006364">
    <property type="term" value="P:rRNA processing"/>
    <property type="evidence" value="ECO:0007669"/>
    <property type="project" value="UniProtKB-UniRule"/>
</dbReference>
<evidence type="ECO:0000313" key="9">
    <source>
        <dbReference type="Proteomes" id="UP000243406"/>
    </source>
</evidence>
<name>A0A1T4ZRB6_9FIRM</name>
<organism evidence="8 9">
    <name type="scientific">Acetoanaerobium noterae</name>
    <dbReference type="NCBI Taxonomy" id="745369"/>
    <lineage>
        <taxon>Bacteria</taxon>
        <taxon>Bacillati</taxon>
        <taxon>Bacillota</taxon>
        <taxon>Clostridia</taxon>
        <taxon>Peptostreptococcales</taxon>
        <taxon>Filifactoraceae</taxon>
        <taxon>Acetoanaerobium</taxon>
    </lineage>
</organism>
<dbReference type="PANTHER" id="PTHR33692:SF1">
    <property type="entry name" value="RIBOSOME MATURATION FACTOR RIMM"/>
    <property type="match status" value="1"/>
</dbReference>
<dbReference type="SUPFAM" id="SSF50447">
    <property type="entry name" value="Translation proteins"/>
    <property type="match status" value="1"/>
</dbReference>
<dbReference type="EMBL" id="FUYN01000001">
    <property type="protein sequence ID" value="SKB25334.1"/>
    <property type="molecule type" value="Genomic_DNA"/>
</dbReference>
<dbReference type="GO" id="GO:0043022">
    <property type="term" value="F:ribosome binding"/>
    <property type="evidence" value="ECO:0007669"/>
    <property type="project" value="InterPro"/>
</dbReference>
<comment type="subcellular location">
    <subcellularLocation>
        <location evidence="5">Cytoplasm</location>
    </subcellularLocation>
</comment>
<evidence type="ECO:0000259" key="7">
    <source>
        <dbReference type="Pfam" id="PF24986"/>
    </source>
</evidence>
<dbReference type="InterPro" id="IPR009000">
    <property type="entry name" value="Transl_B-barrel_sf"/>
</dbReference>
<gene>
    <name evidence="5" type="primary">rimM</name>
    <name evidence="8" type="ORF">SAMN02745120_0283</name>
</gene>
<dbReference type="OrthoDB" id="9810331at2"/>
<keyword evidence="3 5" id="KW-0698">rRNA processing</keyword>
<dbReference type="Gene3D" id="2.30.30.240">
    <property type="entry name" value="PRC-barrel domain"/>
    <property type="match status" value="1"/>
</dbReference>
<evidence type="ECO:0000259" key="6">
    <source>
        <dbReference type="Pfam" id="PF01782"/>
    </source>
</evidence>